<keyword evidence="2 7" id="KW-0285">Flavoprotein</keyword>
<feature type="domain" description="Nitroreductase" evidence="9">
    <location>
        <begin position="15"/>
        <end position="170"/>
    </location>
</feature>
<name>A0A917FPE1_9GAMM</name>
<feature type="binding site" description="in other chain" evidence="8">
    <location>
        <begin position="17"/>
        <end position="19"/>
    </location>
    <ligand>
        <name>FMN</name>
        <dbReference type="ChEBI" id="CHEBI:58210"/>
        <note>ligand shared between dimeric partners</note>
    </ligand>
</feature>
<evidence type="ECO:0000256" key="2">
    <source>
        <dbReference type="ARBA" id="ARBA00022630"/>
    </source>
</evidence>
<dbReference type="EMBL" id="BMEO01000004">
    <property type="protein sequence ID" value="GGF92636.1"/>
    <property type="molecule type" value="Genomic_DNA"/>
</dbReference>
<comment type="cofactor">
    <cofactor evidence="8">
        <name>FMN</name>
        <dbReference type="ChEBI" id="CHEBI:58210"/>
    </cofactor>
    <text evidence="8">Binds 1 FMN per subunit.</text>
</comment>
<feature type="binding site" evidence="8">
    <location>
        <position position="44"/>
    </location>
    <ligand>
        <name>FMN</name>
        <dbReference type="ChEBI" id="CHEBI:58210"/>
        <note>ligand shared between dimeric partners</note>
    </ligand>
</feature>
<dbReference type="EC" id="1.-.-.-" evidence="7"/>
<gene>
    <name evidence="10" type="ORF">GCM10011365_12340</name>
</gene>
<dbReference type="AlphaFoldDB" id="A0A917FPE1"/>
<dbReference type="InterPro" id="IPR029479">
    <property type="entry name" value="Nitroreductase"/>
</dbReference>
<evidence type="ECO:0000256" key="6">
    <source>
        <dbReference type="ARBA" id="ARBA00023027"/>
    </source>
</evidence>
<dbReference type="Pfam" id="PF00881">
    <property type="entry name" value="Nitroreductase"/>
    <property type="match status" value="1"/>
</dbReference>
<sequence length="193" mass="21448">MSQRTAHPQVIEFLQNRRSVLIKHLTEPGPNEDELNTILTIATRVPDHRKLEPWRLLVIRGEGRAQLGQKLAAIRAKKHDLIPQQLEIEANNFKRAPLVIAVVSSPQDGNTPVEEQTCSGAVVAQHINLAAAALGYASQWVTGWSCLDKDAQKTMGLADHEWIIGYVYIGSTDDEPADRARPDLNDKVTYIDS</sequence>
<dbReference type="InterPro" id="IPR000415">
    <property type="entry name" value="Nitroreductase-like"/>
</dbReference>
<dbReference type="Proteomes" id="UP000605253">
    <property type="component" value="Unassembled WGS sequence"/>
</dbReference>
<evidence type="ECO:0000256" key="5">
    <source>
        <dbReference type="ARBA" id="ARBA00023002"/>
    </source>
</evidence>
<comment type="similarity">
    <text evidence="1 7">Belongs to the nitroreductase family.</text>
</comment>
<evidence type="ECO:0000256" key="3">
    <source>
        <dbReference type="ARBA" id="ARBA00022643"/>
    </source>
</evidence>
<organism evidence="10 11">
    <name type="scientific">Marinicella pacifica</name>
    <dbReference type="NCBI Taxonomy" id="1171543"/>
    <lineage>
        <taxon>Bacteria</taxon>
        <taxon>Pseudomonadati</taxon>
        <taxon>Pseudomonadota</taxon>
        <taxon>Gammaproteobacteria</taxon>
        <taxon>Lysobacterales</taxon>
        <taxon>Marinicellaceae</taxon>
        <taxon>Marinicella</taxon>
    </lineage>
</organism>
<dbReference type="GO" id="GO:0016491">
    <property type="term" value="F:oxidoreductase activity"/>
    <property type="evidence" value="ECO:0007669"/>
    <property type="project" value="UniProtKB-UniRule"/>
</dbReference>
<feature type="binding site" description="in other chain" evidence="8">
    <location>
        <begin position="140"/>
        <end position="142"/>
    </location>
    <ligand>
        <name>FMN</name>
        <dbReference type="ChEBI" id="CHEBI:58210"/>
        <note>ligand shared between dimeric partners</note>
    </ligand>
</feature>
<dbReference type="InterPro" id="IPR026021">
    <property type="entry name" value="YdjA-like"/>
</dbReference>
<dbReference type="Gene3D" id="3.40.109.10">
    <property type="entry name" value="NADH Oxidase"/>
    <property type="match status" value="1"/>
</dbReference>
<dbReference type="PIRSF" id="PIRSF000232">
    <property type="entry name" value="YdjA"/>
    <property type="match status" value="1"/>
</dbReference>
<proteinExistence type="inferred from homology"/>
<dbReference type="SUPFAM" id="SSF55469">
    <property type="entry name" value="FMN-dependent nitroreductase-like"/>
    <property type="match status" value="1"/>
</dbReference>
<evidence type="ECO:0000259" key="9">
    <source>
        <dbReference type="Pfam" id="PF00881"/>
    </source>
</evidence>
<keyword evidence="6 7" id="KW-0520">NAD</keyword>
<evidence type="ECO:0000256" key="4">
    <source>
        <dbReference type="ARBA" id="ARBA00022857"/>
    </source>
</evidence>
<accession>A0A917FPE1</accession>
<feature type="binding site" evidence="8">
    <location>
        <position position="48"/>
    </location>
    <ligand>
        <name>FMN</name>
        <dbReference type="ChEBI" id="CHEBI:58210"/>
        <note>ligand shared between dimeric partners</note>
    </ligand>
</feature>
<dbReference type="PANTHER" id="PTHR43821">
    <property type="entry name" value="NAD(P)H NITROREDUCTASE YDJA-RELATED"/>
    <property type="match status" value="1"/>
</dbReference>
<reference evidence="10" key="2">
    <citation type="submission" date="2020-09" db="EMBL/GenBank/DDBJ databases">
        <authorList>
            <person name="Sun Q."/>
            <person name="Zhou Y."/>
        </authorList>
    </citation>
    <scope>NUCLEOTIDE SEQUENCE</scope>
    <source>
        <strain evidence="10">CGMCC 1.12181</strain>
    </source>
</reference>
<evidence type="ECO:0000313" key="10">
    <source>
        <dbReference type="EMBL" id="GGF92636.1"/>
    </source>
</evidence>
<evidence type="ECO:0000313" key="11">
    <source>
        <dbReference type="Proteomes" id="UP000605253"/>
    </source>
</evidence>
<evidence type="ECO:0000256" key="8">
    <source>
        <dbReference type="PIRSR" id="PIRSR000232-1"/>
    </source>
</evidence>
<keyword evidence="5 7" id="KW-0560">Oxidoreductase</keyword>
<evidence type="ECO:0000256" key="7">
    <source>
        <dbReference type="PIRNR" id="PIRNR000232"/>
    </source>
</evidence>
<dbReference type="PANTHER" id="PTHR43821:SF1">
    <property type="entry name" value="NAD(P)H NITROREDUCTASE YDJA-RELATED"/>
    <property type="match status" value="1"/>
</dbReference>
<dbReference type="CDD" id="cd02135">
    <property type="entry name" value="YdjA-like"/>
    <property type="match status" value="1"/>
</dbReference>
<keyword evidence="3 7" id="KW-0288">FMN</keyword>
<keyword evidence="4 7" id="KW-0521">NADP</keyword>
<reference evidence="10" key="1">
    <citation type="journal article" date="2014" name="Int. J. Syst. Evol. Microbiol.">
        <title>Complete genome sequence of Corynebacterium casei LMG S-19264T (=DSM 44701T), isolated from a smear-ripened cheese.</title>
        <authorList>
            <consortium name="US DOE Joint Genome Institute (JGI-PGF)"/>
            <person name="Walter F."/>
            <person name="Albersmeier A."/>
            <person name="Kalinowski J."/>
            <person name="Ruckert C."/>
        </authorList>
    </citation>
    <scope>NUCLEOTIDE SEQUENCE</scope>
    <source>
        <strain evidence="10">CGMCC 1.12181</strain>
    </source>
</reference>
<dbReference type="RefSeq" id="WP_188364833.1">
    <property type="nucleotide sequence ID" value="NZ_BAABJF010000015.1"/>
</dbReference>
<protein>
    <recommendedName>
        <fullName evidence="7">Putative NAD(P)H nitroreductase</fullName>
        <ecNumber evidence="7">1.-.-.-</ecNumber>
    </recommendedName>
</protein>
<dbReference type="InterPro" id="IPR052530">
    <property type="entry name" value="NAD(P)H_nitroreductase"/>
</dbReference>
<keyword evidence="11" id="KW-1185">Reference proteome</keyword>
<comment type="caution">
    <text evidence="10">The sequence shown here is derived from an EMBL/GenBank/DDBJ whole genome shotgun (WGS) entry which is preliminary data.</text>
</comment>
<evidence type="ECO:0000256" key="1">
    <source>
        <dbReference type="ARBA" id="ARBA00007118"/>
    </source>
</evidence>